<dbReference type="InterPro" id="IPR030878">
    <property type="entry name" value="Ribosomal_uL15"/>
</dbReference>
<feature type="region of interest" description="Disordered" evidence="5">
    <location>
        <begin position="1"/>
        <end position="59"/>
    </location>
</feature>
<protein>
    <recommendedName>
        <fullName evidence="4">Large ribosomal subunit protein uL15</fullName>
    </recommendedName>
</protein>
<accession>A0A955L0H2</accession>
<dbReference type="InterPro" id="IPR021131">
    <property type="entry name" value="Ribosomal_uL15/eL18"/>
</dbReference>
<evidence type="ECO:0000256" key="1">
    <source>
        <dbReference type="ARBA" id="ARBA00007320"/>
    </source>
</evidence>
<feature type="domain" description="Large ribosomal subunit protein uL15/eL18" evidence="6">
    <location>
        <begin position="93"/>
        <end position="150"/>
    </location>
</feature>
<dbReference type="AlphaFoldDB" id="A0A955L0H2"/>
<gene>
    <name evidence="4 7" type="primary">rplO</name>
    <name evidence="7" type="ORF">KC640_02070</name>
</gene>
<keyword evidence="4" id="KW-0699">rRNA-binding</keyword>
<evidence type="ECO:0000256" key="2">
    <source>
        <dbReference type="ARBA" id="ARBA00022980"/>
    </source>
</evidence>
<dbReference type="GO" id="GO:0022625">
    <property type="term" value="C:cytosolic large ribosomal subunit"/>
    <property type="evidence" value="ECO:0007669"/>
    <property type="project" value="TreeGrafter"/>
</dbReference>
<comment type="caution">
    <text evidence="7">The sequence shown here is derived from an EMBL/GenBank/DDBJ whole genome shotgun (WGS) entry which is preliminary data.</text>
</comment>
<proteinExistence type="inferred from homology"/>
<comment type="similarity">
    <text evidence="1 4">Belongs to the universal ribosomal protein uL15 family.</text>
</comment>
<evidence type="ECO:0000256" key="4">
    <source>
        <dbReference type="HAMAP-Rule" id="MF_01341"/>
    </source>
</evidence>
<reference evidence="7" key="1">
    <citation type="submission" date="2020-04" db="EMBL/GenBank/DDBJ databases">
        <authorList>
            <person name="Zhang T."/>
        </authorList>
    </citation>
    <scope>NUCLEOTIDE SEQUENCE</scope>
    <source>
        <strain evidence="7">HKST-UBA12</strain>
    </source>
</reference>
<dbReference type="SUPFAM" id="SSF52080">
    <property type="entry name" value="Ribosomal proteins L15p and L18e"/>
    <property type="match status" value="1"/>
</dbReference>
<reference evidence="7" key="2">
    <citation type="journal article" date="2021" name="Microbiome">
        <title>Successional dynamics and alternative stable states in a saline activated sludge microbial community over 9 years.</title>
        <authorList>
            <person name="Wang Y."/>
            <person name="Ye J."/>
            <person name="Ju F."/>
            <person name="Liu L."/>
            <person name="Boyd J.A."/>
            <person name="Deng Y."/>
            <person name="Parks D.H."/>
            <person name="Jiang X."/>
            <person name="Yin X."/>
            <person name="Woodcroft B.J."/>
            <person name="Tyson G.W."/>
            <person name="Hugenholtz P."/>
            <person name="Polz M.F."/>
            <person name="Zhang T."/>
        </authorList>
    </citation>
    <scope>NUCLEOTIDE SEQUENCE</scope>
    <source>
        <strain evidence="7">HKST-UBA12</strain>
    </source>
</reference>
<evidence type="ECO:0000256" key="5">
    <source>
        <dbReference type="SAM" id="MobiDB-lite"/>
    </source>
</evidence>
<evidence type="ECO:0000313" key="8">
    <source>
        <dbReference type="Proteomes" id="UP000760819"/>
    </source>
</evidence>
<dbReference type="EMBL" id="JAGQLI010000109">
    <property type="protein sequence ID" value="MCA9379190.1"/>
    <property type="molecule type" value="Genomic_DNA"/>
</dbReference>
<evidence type="ECO:0000259" key="6">
    <source>
        <dbReference type="Pfam" id="PF00828"/>
    </source>
</evidence>
<comment type="function">
    <text evidence="4">Binds to the 23S rRNA.</text>
</comment>
<sequence length="151" mass="16164">MNMTNNLPSPKSTKKQPQVGRGYARRGGHTTGRGTKGQKSRSGYSRPRPGFEGGQMPLSRRLPKLKGFSRAFKTANAKHINLQLSELATTFGSAEVGVEELFAAGFINNLSKKISVKVLYDQDIDSKLKLTGIAVSSKARAAIEKAGGSVA</sequence>
<dbReference type="GO" id="GO:0003735">
    <property type="term" value="F:structural constituent of ribosome"/>
    <property type="evidence" value="ECO:0007669"/>
    <property type="project" value="InterPro"/>
</dbReference>
<dbReference type="InterPro" id="IPR005749">
    <property type="entry name" value="Ribosomal_uL15_bac-type"/>
</dbReference>
<dbReference type="PANTHER" id="PTHR12934">
    <property type="entry name" value="50S RIBOSOMAL PROTEIN L15"/>
    <property type="match status" value="1"/>
</dbReference>
<dbReference type="InterPro" id="IPR036227">
    <property type="entry name" value="Ribosomal_uL15/eL18_sf"/>
</dbReference>
<dbReference type="Gene3D" id="3.100.10.10">
    <property type="match status" value="1"/>
</dbReference>
<evidence type="ECO:0000313" key="7">
    <source>
        <dbReference type="EMBL" id="MCA9379190.1"/>
    </source>
</evidence>
<feature type="compositionally biased region" description="Polar residues" evidence="5">
    <location>
        <begin position="1"/>
        <end position="11"/>
    </location>
</feature>
<keyword evidence="4" id="KW-0694">RNA-binding</keyword>
<dbReference type="NCBIfam" id="TIGR01071">
    <property type="entry name" value="rplO_bact"/>
    <property type="match status" value="1"/>
</dbReference>
<dbReference type="GO" id="GO:0006412">
    <property type="term" value="P:translation"/>
    <property type="evidence" value="ECO:0007669"/>
    <property type="project" value="UniProtKB-UniRule"/>
</dbReference>
<organism evidence="7 8">
    <name type="scientific">Candidatus Dojkabacteria bacterium</name>
    <dbReference type="NCBI Taxonomy" id="2099670"/>
    <lineage>
        <taxon>Bacteria</taxon>
        <taxon>Candidatus Dojkabacteria</taxon>
    </lineage>
</organism>
<dbReference type="Proteomes" id="UP000760819">
    <property type="component" value="Unassembled WGS sequence"/>
</dbReference>
<comment type="subunit">
    <text evidence="4">Part of the 50S ribosomal subunit.</text>
</comment>
<dbReference type="PANTHER" id="PTHR12934:SF11">
    <property type="entry name" value="LARGE RIBOSOMAL SUBUNIT PROTEIN UL15M"/>
    <property type="match status" value="1"/>
</dbReference>
<keyword evidence="3 4" id="KW-0687">Ribonucleoprotein</keyword>
<name>A0A955L0H2_9BACT</name>
<dbReference type="GO" id="GO:0019843">
    <property type="term" value="F:rRNA binding"/>
    <property type="evidence" value="ECO:0007669"/>
    <property type="project" value="UniProtKB-UniRule"/>
</dbReference>
<dbReference type="HAMAP" id="MF_01341">
    <property type="entry name" value="Ribosomal_uL15"/>
    <property type="match status" value="1"/>
</dbReference>
<evidence type="ECO:0000256" key="3">
    <source>
        <dbReference type="ARBA" id="ARBA00023274"/>
    </source>
</evidence>
<dbReference type="Pfam" id="PF00828">
    <property type="entry name" value="Ribosomal_L27A"/>
    <property type="match status" value="1"/>
</dbReference>
<keyword evidence="2 4" id="KW-0689">Ribosomal protein</keyword>